<name>A0A0D0QYK4_9BACL</name>
<accession>A0A0D0QYK4</accession>
<dbReference type="AlphaFoldDB" id="A0A0D0QYK4"/>
<dbReference type="PATRIC" id="fig|404937.3.peg.1464"/>
<reference evidence="1 2" key="1">
    <citation type="submission" date="2015-01" db="EMBL/GenBank/DDBJ databases">
        <title>Draft genome of Anoxybacillus thermarum strain AF/04.</title>
        <authorList>
            <person name="Poli A."/>
            <person name="Nicolaus B."/>
            <person name="Chan K.-G."/>
            <person name="Kahar U.M."/>
            <person name="Yaakob A.S."/>
            <person name="Chan C.S."/>
            <person name="Goh K.M."/>
        </authorList>
    </citation>
    <scope>NUCLEOTIDE SEQUENCE [LARGE SCALE GENOMIC DNA]</scope>
    <source>
        <strain evidence="1 2">AF/04</strain>
    </source>
</reference>
<comment type="caution">
    <text evidence="1">The sequence shown here is derived from an EMBL/GenBank/DDBJ whole genome shotgun (WGS) entry which is preliminary data.</text>
</comment>
<dbReference type="EMBL" id="JXTH01000022">
    <property type="protein sequence ID" value="KIQ94514.1"/>
    <property type="molecule type" value="Genomic_DNA"/>
</dbReference>
<protein>
    <submittedName>
        <fullName evidence="1">Uncharacterized protein</fullName>
    </submittedName>
</protein>
<sequence length="431" mass="50992">MKNIFVSSWSEQIQQVLSDLADQLLLEEHNELNVHLILEHSSETCLKEQMMRNHPNVSCNIHFYDLDSKLPISQKIKQVQSLIRSIGEDVERIYLRFHEEGALIQQMLAHECTQIYPNKVVFFTDYRNRSQFSLGQAIHERQLYNHVYELVVSGNFLSAKKLVTDRVQNPLIVSLLELGHKLRMLDIEERESMLLFDQLKEALKLFHSGQHDEEGKFVDLFKSLQKQNQKAFIAFLFNYAELLYDEHDLIDFIVLYYRLAEETLLYALGWDIPSQRMNDATTFVMRKDAKYKLLIPEKQQVTRHLHSYMKVLSQEVRRLEERYHVRIRRDRCVGLERLSSRDRYFAELYLFFKNKQLEKFLKLRHEGVSGHGFADFTREKLEAIFEGRPPLEKMAELLEKLSLKPPYSIFKLIQKAVLGLVGEEKRAKLVK</sequence>
<proteinExistence type="predicted"/>
<keyword evidence="2" id="KW-1185">Reference proteome</keyword>
<organism evidence="1 2">
    <name type="scientific">Anoxybacillus thermarum</name>
    <dbReference type="NCBI Taxonomy" id="404937"/>
    <lineage>
        <taxon>Bacteria</taxon>
        <taxon>Bacillati</taxon>
        <taxon>Bacillota</taxon>
        <taxon>Bacilli</taxon>
        <taxon>Bacillales</taxon>
        <taxon>Anoxybacillaceae</taxon>
        <taxon>Anoxybacillus</taxon>
    </lineage>
</organism>
<evidence type="ECO:0000313" key="2">
    <source>
        <dbReference type="Proteomes" id="UP000032102"/>
    </source>
</evidence>
<evidence type="ECO:0000313" key="1">
    <source>
        <dbReference type="EMBL" id="KIQ94514.1"/>
    </source>
</evidence>
<gene>
    <name evidence="1" type="ORF">LH47_01392</name>
</gene>
<dbReference type="Proteomes" id="UP000032102">
    <property type="component" value="Unassembled WGS sequence"/>
</dbReference>
<dbReference type="RefSeq" id="WP_043965971.1">
    <property type="nucleotide sequence ID" value="NZ_JXTH01000022.1"/>
</dbReference>